<dbReference type="PANTHER" id="PTHR43284:SF1">
    <property type="entry name" value="ASPARAGINE SYNTHETASE"/>
    <property type="match status" value="1"/>
</dbReference>
<comment type="similarity">
    <text evidence="2">Belongs to the asparagine synthetase family.</text>
</comment>
<dbReference type="Gene3D" id="3.60.20.10">
    <property type="entry name" value="Glutamine Phosphoribosylpyrophosphate, subunit 1, domain 1"/>
    <property type="match status" value="1"/>
</dbReference>
<evidence type="ECO:0000313" key="13">
    <source>
        <dbReference type="Proteomes" id="UP000239724"/>
    </source>
</evidence>
<dbReference type="CDD" id="cd01991">
    <property type="entry name" value="Asn_synthase_B_C"/>
    <property type="match status" value="1"/>
</dbReference>
<dbReference type="GO" id="GO:0006529">
    <property type="term" value="P:asparagine biosynthetic process"/>
    <property type="evidence" value="ECO:0007669"/>
    <property type="project" value="UniProtKB-KW"/>
</dbReference>
<comment type="catalytic activity">
    <reaction evidence="7">
        <text>L-aspartate + L-glutamine + ATP + H2O = L-asparagine + L-glutamate + AMP + diphosphate + H(+)</text>
        <dbReference type="Rhea" id="RHEA:12228"/>
        <dbReference type="ChEBI" id="CHEBI:15377"/>
        <dbReference type="ChEBI" id="CHEBI:15378"/>
        <dbReference type="ChEBI" id="CHEBI:29985"/>
        <dbReference type="ChEBI" id="CHEBI:29991"/>
        <dbReference type="ChEBI" id="CHEBI:30616"/>
        <dbReference type="ChEBI" id="CHEBI:33019"/>
        <dbReference type="ChEBI" id="CHEBI:58048"/>
        <dbReference type="ChEBI" id="CHEBI:58359"/>
        <dbReference type="ChEBI" id="CHEBI:456215"/>
        <dbReference type="EC" id="6.3.5.4"/>
    </reaction>
</comment>
<dbReference type="Proteomes" id="UP000239724">
    <property type="component" value="Unassembled WGS sequence"/>
</dbReference>
<feature type="binding site" evidence="9">
    <location>
        <begin position="382"/>
        <end position="383"/>
    </location>
    <ligand>
        <name>ATP</name>
        <dbReference type="ChEBI" id="CHEBI:30616"/>
    </ligand>
</feature>
<evidence type="ECO:0000256" key="9">
    <source>
        <dbReference type="PIRSR" id="PIRSR001589-2"/>
    </source>
</evidence>
<keyword evidence="4 9" id="KW-0547">Nucleotide-binding</keyword>
<evidence type="ECO:0000256" key="2">
    <source>
        <dbReference type="ARBA" id="ARBA00005752"/>
    </source>
</evidence>
<dbReference type="Pfam" id="PF00733">
    <property type="entry name" value="Asn_synthase"/>
    <property type="match status" value="1"/>
</dbReference>
<dbReference type="EC" id="6.3.5.4" evidence="3"/>
<dbReference type="Pfam" id="PF13537">
    <property type="entry name" value="GATase_7"/>
    <property type="match status" value="1"/>
</dbReference>
<feature type="active site" description="For GATase activity" evidence="8">
    <location>
        <position position="2"/>
    </location>
</feature>
<evidence type="ECO:0000256" key="8">
    <source>
        <dbReference type="PIRSR" id="PIRSR001589-1"/>
    </source>
</evidence>
<dbReference type="PROSITE" id="PS51278">
    <property type="entry name" value="GATASE_TYPE_2"/>
    <property type="match status" value="1"/>
</dbReference>
<dbReference type="InterPro" id="IPR006426">
    <property type="entry name" value="Asn_synth_AEB"/>
</dbReference>
<dbReference type="InterPro" id="IPR017932">
    <property type="entry name" value="GATase_2_dom"/>
</dbReference>
<keyword evidence="8" id="KW-0028">Amino-acid biosynthesis</keyword>
<accession>A0A2S6NC68</accession>
<dbReference type="CDD" id="cd00712">
    <property type="entry name" value="AsnB"/>
    <property type="match status" value="1"/>
</dbReference>
<evidence type="ECO:0000259" key="11">
    <source>
        <dbReference type="PROSITE" id="PS51278"/>
    </source>
</evidence>
<gene>
    <name evidence="12" type="ORF">CCS01_15960</name>
</gene>
<evidence type="ECO:0000256" key="7">
    <source>
        <dbReference type="ARBA" id="ARBA00048741"/>
    </source>
</evidence>
<dbReference type="InterPro" id="IPR014729">
    <property type="entry name" value="Rossmann-like_a/b/a_fold"/>
</dbReference>
<dbReference type="NCBIfam" id="TIGR01536">
    <property type="entry name" value="asn_synth_AEB"/>
    <property type="match status" value="1"/>
</dbReference>
<evidence type="ECO:0000256" key="4">
    <source>
        <dbReference type="ARBA" id="ARBA00022741"/>
    </source>
</evidence>
<dbReference type="InterPro" id="IPR029055">
    <property type="entry name" value="Ntn_hydrolases_N"/>
</dbReference>
<dbReference type="EMBL" id="NHRY01000173">
    <property type="protein sequence ID" value="PPQ32206.1"/>
    <property type="molecule type" value="Genomic_DNA"/>
</dbReference>
<feature type="binding site" evidence="9">
    <location>
        <position position="309"/>
    </location>
    <ligand>
        <name>ATP</name>
        <dbReference type="ChEBI" id="CHEBI:30616"/>
    </ligand>
</feature>
<evidence type="ECO:0000313" key="12">
    <source>
        <dbReference type="EMBL" id="PPQ32206.1"/>
    </source>
</evidence>
<dbReference type="GO" id="GO:0005524">
    <property type="term" value="F:ATP binding"/>
    <property type="evidence" value="ECO:0007669"/>
    <property type="project" value="UniProtKB-KW"/>
</dbReference>
<dbReference type="InterPro" id="IPR033738">
    <property type="entry name" value="AsnB_N"/>
</dbReference>
<evidence type="ECO:0000256" key="6">
    <source>
        <dbReference type="ARBA" id="ARBA00022962"/>
    </source>
</evidence>
<dbReference type="OrthoDB" id="9763290at2"/>
<organism evidence="12 13">
    <name type="scientific">Rhodopila globiformis</name>
    <name type="common">Rhodopseudomonas globiformis</name>
    <dbReference type="NCBI Taxonomy" id="1071"/>
    <lineage>
        <taxon>Bacteria</taxon>
        <taxon>Pseudomonadati</taxon>
        <taxon>Pseudomonadota</taxon>
        <taxon>Alphaproteobacteria</taxon>
        <taxon>Acetobacterales</taxon>
        <taxon>Acetobacteraceae</taxon>
        <taxon>Rhodopila</taxon>
    </lineage>
</organism>
<evidence type="ECO:0000256" key="3">
    <source>
        <dbReference type="ARBA" id="ARBA00012737"/>
    </source>
</evidence>
<keyword evidence="6 8" id="KW-0315">Glutamine amidotransferase</keyword>
<protein>
    <recommendedName>
        <fullName evidence="3">asparagine synthase (glutamine-hydrolyzing)</fullName>
        <ecNumber evidence="3">6.3.5.4</ecNumber>
    </recommendedName>
</protein>
<dbReference type="SUPFAM" id="SSF56235">
    <property type="entry name" value="N-terminal nucleophile aminohydrolases (Ntn hydrolases)"/>
    <property type="match status" value="1"/>
</dbReference>
<feature type="site" description="Important for beta-aspartyl-AMP intermediate formation" evidence="10">
    <location>
        <position position="384"/>
    </location>
</feature>
<dbReference type="PIRSF" id="PIRSF001589">
    <property type="entry name" value="Asn_synthetase_glu-h"/>
    <property type="match status" value="1"/>
</dbReference>
<feature type="domain" description="Glutamine amidotransferase type-2" evidence="11">
    <location>
        <begin position="2"/>
        <end position="218"/>
    </location>
</feature>
<evidence type="ECO:0000256" key="1">
    <source>
        <dbReference type="ARBA" id="ARBA00005187"/>
    </source>
</evidence>
<dbReference type="PANTHER" id="PTHR43284">
    <property type="entry name" value="ASPARAGINE SYNTHETASE (GLUTAMINE-HYDROLYZING)"/>
    <property type="match status" value="1"/>
</dbReference>
<dbReference type="Gene3D" id="3.40.50.620">
    <property type="entry name" value="HUPs"/>
    <property type="match status" value="1"/>
</dbReference>
<dbReference type="AlphaFoldDB" id="A0A2S6NC68"/>
<reference evidence="12 13" key="1">
    <citation type="journal article" date="2018" name="Arch. Microbiol.">
        <title>New insights into the metabolic potential of the phototrophic purple bacterium Rhodopila globiformis DSM 161(T) from its draft genome sequence and evidence for a vanadium-dependent nitrogenase.</title>
        <authorList>
            <person name="Imhoff J.F."/>
            <person name="Rahn T."/>
            <person name="Kunzel S."/>
            <person name="Neulinger S.C."/>
        </authorList>
    </citation>
    <scope>NUCLEOTIDE SEQUENCE [LARGE SCALE GENOMIC DNA]</scope>
    <source>
        <strain evidence="12 13">DSM 161</strain>
    </source>
</reference>
<dbReference type="InterPro" id="IPR051786">
    <property type="entry name" value="ASN_synthetase/amidase"/>
</dbReference>
<dbReference type="GO" id="GO:0005829">
    <property type="term" value="C:cytosol"/>
    <property type="evidence" value="ECO:0007669"/>
    <property type="project" value="TreeGrafter"/>
</dbReference>
<evidence type="ECO:0000256" key="10">
    <source>
        <dbReference type="PIRSR" id="PIRSR001589-3"/>
    </source>
</evidence>
<keyword evidence="8" id="KW-0061">Asparagine biosynthesis</keyword>
<evidence type="ECO:0000256" key="5">
    <source>
        <dbReference type="ARBA" id="ARBA00022840"/>
    </source>
</evidence>
<name>A0A2S6NC68_RHOGL</name>
<sequence length="667" mass="73803">MCGIVGILLGMRAGDPSRLGVVHQMAETLRHRGPDGGGIWRDIAAGVAFGHRRLAIVDLSASGRQPMLTADGRFAITYNGEVYNANEIRGELEDLGYRFRGHSDTEVILAACDAFGVQQALRRFVGMFAFGLWDARDRTLYLARDRLGKKPLYFAVINNALLFASELRALRMAPGFDPQIDPAAIAAVLGQGWVPDCDCVWSGVMKLPPGTVLTVQAMDLDNCNTGDLRSRISCWWSLDEVVRDGLRNPLPDSSTDVDAELEQLLTRAVRERMVADVPLGAFLSGGLDSTTVVALMQAQASRPVRTFTIGFDDDEFDEAAAAAAVARHLGTDHTELRLSPAEAQSIIPTLANVWDEPFADESQIPTLLVSRMARRHVTVALSGDGGDEAFGGYWRHILAMRFETVFRLPGAVRSVAAGALRAMDSDRLRALVDHLPGTALPTHLKRLPKMAQVLGAPDEDTLYDRLLARGGSTSWTSNGVPPGIHLPSLADRIMLRDMRRYLPGDILVKLDRASMAVSLEARCPLLDHRLLEFAWRLPIRQKIRYGRGKWPLRRLLSRHVPDDILRRPKHGFDVPVGDWLTGPLRPWAEDLLTETRLRRYGLLDPMSVRRCLERHMRGQGDHAYQLWAMLMVQSWLDANVAEPSACGAVPPDPAQEAFAQPQLWVVQ</sequence>
<keyword evidence="13" id="KW-1185">Reference proteome</keyword>
<comment type="pathway">
    <text evidence="1">Amino-acid biosynthesis; L-asparagine biosynthesis; L-asparagine from L-aspartate (L-Gln route): step 1/1.</text>
</comment>
<dbReference type="InterPro" id="IPR001962">
    <property type="entry name" value="Asn_synthase"/>
</dbReference>
<feature type="binding site" evidence="9">
    <location>
        <position position="104"/>
    </location>
    <ligand>
        <name>L-glutamine</name>
        <dbReference type="ChEBI" id="CHEBI:58359"/>
    </ligand>
</feature>
<keyword evidence="5 9" id="KW-0067">ATP-binding</keyword>
<dbReference type="RefSeq" id="WP_104519826.1">
    <property type="nucleotide sequence ID" value="NZ_NHRY01000173.1"/>
</dbReference>
<dbReference type="SUPFAM" id="SSF52402">
    <property type="entry name" value="Adenine nucleotide alpha hydrolases-like"/>
    <property type="match status" value="1"/>
</dbReference>
<comment type="caution">
    <text evidence="12">The sequence shown here is derived from an EMBL/GenBank/DDBJ whole genome shotgun (WGS) entry which is preliminary data.</text>
</comment>
<proteinExistence type="inferred from homology"/>
<dbReference type="GO" id="GO:0004066">
    <property type="term" value="F:asparagine synthase (glutamine-hydrolyzing) activity"/>
    <property type="evidence" value="ECO:0007669"/>
    <property type="project" value="UniProtKB-EC"/>
</dbReference>